<dbReference type="EMBL" id="JBHUHV010000059">
    <property type="protein sequence ID" value="MFD2069248.1"/>
    <property type="molecule type" value="Genomic_DNA"/>
</dbReference>
<proteinExistence type="predicted"/>
<keyword evidence="2" id="KW-1185">Reference proteome</keyword>
<sequence length="44" mass="4891">MKKLKLKAASDEAVTVIVVMRLLMKLIGIQMAEVTAVEKVYTVK</sequence>
<accession>A0ABW4X2N6</accession>
<protein>
    <submittedName>
        <fullName evidence="1">Uncharacterized protein</fullName>
    </submittedName>
</protein>
<dbReference type="RefSeq" id="WP_262910470.1">
    <property type="nucleotide sequence ID" value="NZ_JAJJWI010000011.1"/>
</dbReference>
<reference evidence="2" key="1">
    <citation type="journal article" date="2019" name="Int. J. Syst. Evol. Microbiol.">
        <title>The Global Catalogue of Microorganisms (GCM) 10K type strain sequencing project: providing services to taxonomists for standard genome sequencing and annotation.</title>
        <authorList>
            <consortium name="The Broad Institute Genomics Platform"/>
            <consortium name="The Broad Institute Genome Sequencing Center for Infectious Disease"/>
            <person name="Wu L."/>
            <person name="Ma J."/>
        </authorList>
    </citation>
    <scope>NUCLEOTIDE SEQUENCE [LARGE SCALE GENOMIC DNA]</scope>
    <source>
        <strain evidence="2">JCM 16545</strain>
    </source>
</reference>
<dbReference type="Proteomes" id="UP001597369">
    <property type="component" value="Unassembled WGS sequence"/>
</dbReference>
<name>A0ABW4X2N6_9BACT</name>
<evidence type="ECO:0000313" key="1">
    <source>
        <dbReference type="EMBL" id="MFD2069248.1"/>
    </source>
</evidence>
<evidence type="ECO:0000313" key="2">
    <source>
        <dbReference type="Proteomes" id="UP001597369"/>
    </source>
</evidence>
<gene>
    <name evidence="1" type="ORF">ACFSKU_20355</name>
</gene>
<organism evidence="1 2">
    <name type="scientific">Pontibacter silvestris</name>
    <dbReference type="NCBI Taxonomy" id="2305183"/>
    <lineage>
        <taxon>Bacteria</taxon>
        <taxon>Pseudomonadati</taxon>
        <taxon>Bacteroidota</taxon>
        <taxon>Cytophagia</taxon>
        <taxon>Cytophagales</taxon>
        <taxon>Hymenobacteraceae</taxon>
        <taxon>Pontibacter</taxon>
    </lineage>
</organism>
<comment type="caution">
    <text evidence="1">The sequence shown here is derived from an EMBL/GenBank/DDBJ whole genome shotgun (WGS) entry which is preliminary data.</text>
</comment>